<feature type="non-terminal residue" evidence="3">
    <location>
        <position position="1"/>
    </location>
</feature>
<name>A0A1H0R615_9BACT</name>
<dbReference type="Pfam" id="PF17936">
    <property type="entry name" value="Big_6"/>
    <property type="match status" value="1"/>
</dbReference>
<feature type="non-terminal residue" evidence="3">
    <location>
        <position position="340"/>
    </location>
</feature>
<dbReference type="Proteomes" id="UP000199073">
    <property type="component" value="Unassembled WGS sequence"/>
</dbReference>
<reference evidence="3 4" key="1">
    <citation type="submission" date="2016-10" db="EMBL/GenBank/DDBJ databases">
        <authorList>
            <person name="de Groot N.N."/>
        </authorList>
    </citation>
    <scope>NUCLEOTIDE SEQUENCE [LARGE SCALE GENOMIC DNA]</scope>
    <source>
        <strain evidence="3 4">DSM 12130</strain>
    </source>
</reference>
<dbReference type="Gene3D" id="2.60.40.10">
    <property type="entry name" value="Immunoglobulins"/>
    <property type="match status" value="3"/>
</dbReference>
<accession>A0A1H0R615</accession>
<dbReference type="EMBL" id="FNJI01000014">
    <property type="protein sequence ID" value="SDP24934.1"/>
    <property type="molecule type" value="Genomic_DNA"/>
</dbReference>
<evidence type="ECO:0000313" key="4">
    <source>
        <dbReference type="Proteomes" id="UP000199073"/>
    </source>
</evidence>
<keyword evidence="4" id="KW-1185">Reference proteome</keyword>
<proteinExistence type="predicted"/>
<dbReference type="NCBIfam" id="NF033510">
    <property type="entry name" value="Ca_tandemer"/>
    <property type="match status" value="3"/>
</dbReference>
<dbReference type="STRING" id="91360.SAMN05660330_02186"/>
<gene>
    <name evidence="3" type="ORF">SAMN05660330_02186</name>
</gene>
<dbReference type="Pfam" id="PF19077">
    <property type="entry name" value="Big_13"/>
    <property type="match status" value="2"/>
</dbReference>
<dbReference type="InterPro" id="IPR044016">
    <property type="entry name" value="Big_13"/>
</dbReference>
<feature type="domain" description="Bacterial Ig-like" evidence="2">
    <location>
        <begin position="233"/>
        <end position="314"/>
    </location>
</feature>
<dbReference type="AlphaFoldDB" id="A0A1H0R615"/>
<feature type="domain" description="Bacterial Ig-like" evidence="2">
    <location>
        <begin position="127"/>
        <end position="208"/>
    </location>
</feature>
<dbReference type="InterPro" id="IPR013783">
    <property type="entry name" value="Ig-like_fold"/>
</dbReference>
<dbReference type="InterPro" id="IPR041498">
    <property type="entry name" value="Big_6"/>
</dbReference>
<evidence type="ECO:0008006" key="5">
    <source>
        <dbReference type="Google" id="ProtNLM"/>
    </source>
</evidence>
<feature type="domain" description="Bacterial Ig" evidence="1">
    <location>
        <begin position="30"/>
        <end position="91"/>
    </location>
</feature>
<evidence type="ECO:0000259" key="1">
    <source>
        <dbReference type="Pfam" id="PF17936"/>
    </source>
</evidence>
<sequence length="340" mass="34938">APAIDYFDDDVGAVQGPVYDNGVTNDIHPTVFGTGGKVGDVVTIYTQDGTVVATTTVSSNGSWNVNLANQSGTVEYTATLTDPAGNESDPSGTFTVTYDVTAPDTPNTPAIVTDNVGEIVTVGAGDTTDDNRPTFSGTGQEAGETITLYDGNDQVIATTVVDTDGSWKVELDPANTMTDGEQSVTYTVTDEAGNTSGRSPEMTFVVDTSSVSVEISYLVDDAGEVTDNVFDGGFTDDATPEIWGTASAGATVELKLSNGTILATGIAPDNDGNWNYKIPATDALTPDGAYKLIATATNPAGGSVETEFTVTIDTTPPAASVEITAITEDTGVAGDFITND</sequence>
<protein>
    <recommendedName>
        <fullName evidence="5">Bacterial Ig-like domain-containing protein</fullName>
    </recommendedName>
</protein>
<evidence type="ECO:0000259" key="2">
    <source>
        <dbReference type="Pfam" id="PF19077"/>
    </source>
</evidence>
<evidence type="ECO:0000313" key="3">
    <source>
        <dbReference type="EMBL" id="SDP24934.1"/>
    </source>
</evidence>
<organism evidence="3 4">
    <name type="scientific">Desulforhopalus singaporensis</name>
    <dbReference type="NCBI Taxonomy" id="91360"/>
    <lineage>
        <taxon>Bacteria</taxon>
        <taxon>Pseudomonadati</taxon>
        <taxon>Thermodesulfobacteriota</taxon>
        <taxon>Desulfobulbia</taxon>
        <taxon>Desulfobulbales</taxon>
        <taxon>Desulfocapsaceae</taxon>
        <taxon>Desulforhopalus</taxon>
    </lineage>
</organism>